<evidence type="ECO:0008006" key="12">
    <source>
        <dbReference type="Google" id="ProtNLM"/>
    </source>
</evidence>
<dbReference type="GO" id="GO:0006506">
    <property type="term" value="P:GPI anchor biosynthetic process"/>
    <property type="evidence" value="ECO:0007669"/>
    <property type="project" value="UniProtKB-UniPathway"/>
</dbReference>
<evidence type="ECO:0000256" key="7">
    <source>
        <dbReference type="ARBA" id="ARBA00023136"/>
    </source>
</evidence>
<gene>
    <name evidence="10" type="ORF">PENARI_c004G06832</name>
</gene>
<evidence type="ECO:0000313" key="10">
    <source>
        <dbReference type="EMBL" id="OGE55773.1"/>
    </source>
</evidence>
<evidence type="ECO:0000256" key="6">
    <source>
        <dbReference type="ARBA" id="ARBA00022989"/>
    </source>
</evidence>
<evidence type="ECO:0000256" key="3">
    <source>
        <dbReference type="ARBA" id="ARBA00022502"/>
    </source>
</evidence>
<comment type="pathway">
    <text evidence="2">Glycolipid biosynthesis; glycosylphosphatidylinositol-anchor biosynthesis.</text>
</comment>
<dbReference type="OrthoDB" id="17366at2759"/>
<dbReference type="EMBL" id="LXJU01000004">
    <property type="protein sequence ID" value="OGE55773.1"/>
    <property type="molecule type" value="Genomic_DNA"/>
</dbReference>
<protein>
    <recommendedName>
        <fullName evidence="12">Glycosylphosphatidylinositol anchor biosynthesis protein 11</fullName>
    </recommendedName>
</protein>
<dbReference type="GO" id="GO:0005789">
    <property type="term" value="C:endoplasmic reticulum membrane"/>
    <property type="evidence" value="ECO:0007669"/>
    <property type="project" value="UniProtKB-SubCell"/>
</dbReference>
<feature type="transmembrane region" description="Helical" evidence="9">
    <location>
        <begin position="144"/>
        <end position="165"/>
    </location>
</feature>
<feature type="region of interest" description="Disordered" evidence="8">
    <location>
        <begin position="90"/>
        <end position="123"/>
    </location>
</feature>
<dbReference type="AlphaFoldDB" id="A0A1F5LRD1"/>
<keyword evidence="11" id="KW-1185">Reference proteome</keyword>
<feature type="region of interest" description="Disordered" evidence="8">
    <location>
        <begin position="1"/>
        <end position="24"/>
    </location>
</feature>
<sequence>MASNSSASGPSSTPTAPAEKPSALPVNILPSPVARIYSIVHPALLLALCATRFEALVENPTKELLSTLPWLALIQISYAVICLPPAGSTPSTESSASSPAEGKTSPRLPSGPSGARHGKASKRKQHTNSWACIWSRLLPATLSLSLTFLMATPVLALLLVLFGAPLTTHNAETVLCAAHMAVLSATALIYAHGTDRGVWNEVWGIARPADAVWGGALGAGLGAWFGAIPIPLDWDRPWQAFPITILVGAYIGYALGSLLSRTPLLYGKRVQFTAEELGNKEKKTN</sequence>
<comment type="caution">
    <text evidence="10">The sequence shown here is derived from an EMBL/GenBank/DDBJ whole genome shotgun (WGS) entry which is preliminary data.</text>
</comment>
<accession>A0A1F5LRD1</accession>
<comment type="subcellular location">
    <subcellularLocation>
        <location evidence="1">Endoplasmic reticulum membrane</location>
        <topology evidence="1">Multi-pass membrane protein</topology>
    </subcellularLocation>
</comment>
<evidence type="ECO:0000256" key="2">
    <source>
        <dbReference type="ARBA" id="ARBA00004687"/>
    </source>
</evidence>
<evidence type="ECO:0000256" key="9">
    <source>
        <dbReference type="SAM" id="Phobius"/>
    </source>
</evidence>
<keyword evidence="5" id="KW-0256">Endoplasmic reticulum</keyword>
<feature type="transmembrane region" description="Helical" evidence="9">
    <location>
        <begin position="171"/>
        <end position="191"/>
    </location>
</feature>
<keyword evidence="6 9" id="KW-1133">Transmembrane helix</keyword>
<reference evidence="10 11" key="1">
    <citation type="journal article" date="2016" name="Sci. Rep.">
        <title>Penicillium arizonense, a new, genome sequenced fungal species, reveals a high chemical diversity in secreted metabolites.</title>
        <authorList>
            <person name="Grijseels S."/>
            <person name="Nielsen J.C."/>
            <person name="Randelovic M."/>
            <person name="Nielsen J."/>
            <person name="Nielsen K.F."/>
            <person name="Workman M."/>
            <person name="Frisvad J.C."/>
        </authorList>
    </citation>
    <scope>NUCLEOTIDE SEQUENCE [LARGE SCALE GENOMIC DNA]</scope>
    <source>
        <strain evidence="10 11">CBS 141311</strain>
    </source>
</reference>
<proteinExistence type="predicted"/>
<dbReference type="Pfam" id="PF06699">
    <property type="entry name" value="PIG-F"/>
    <property type="match status" value="1"/>
</dbReference>
<evidence type="ECO:0000256" key="4">
    <source>
        <dbReference type="ARBA" id="ARBA00022692"/>
    </source>
</evidence>
<feature type="compositionally biased region" description="Low complexity" evidence="8">
    <location>
        <begin position="90"/>
        <end position="102"/>
    </location>
</feature>
<dbReference type="STRING" id="1835702.A0A1F5LRD1"/>
<organism evidence="10 11">
    <name type="scientific">Penicillium arizonense</name>
    <dbReference type="NCBI Taxonomy" id="1835702"/>
    <lineage>
        <taxon>Eukaryota</taxon>
        <taxon>Fungi</taxon>
        <taxon>Dikarya</taxon>
        <taxon>Ascomycota</taxon>
        <taxon>Pezizomycotina</taxon>
        <taxon>Eurotiomycetes</taxon>
        <taxon>Eurotiomycetidae</taxon>
        <taxon>Eurotiales</taxon>
        <taxon>Aspergillaceae</taxon>
        <taxon>Penicillium</taxon>
    </lineage>
</organism>
<name>A0A1F5LRD1_PENAI</name>
<dbReference type="InterPro" id="IPR009580">
    <property type="entry name" value="GPI_biosynthesis_protein_Pig-F"/>
</dbReference>
<feature type="transmembrane region" description="Helical" evidence="9">
    <location>
        <begin position="211"/>
        <end position="232"/>
    </location>
</feature>
<dbReference type="UniPathway" id="UPA00196"/>
<feature type="compositionally biased region" description="Low complexity" evidence="8">
    <location>
        <begin position="1"/>
        <end position="18"/>
    </location>
</feature>
<feature type="transmembrane region" description="Helical" evidence="9">
    <location>
        <begin position="238"/>
        <end position="259"/>
    </location>
</feature>
<keyword evidence="4 9" id="KW-0812">Transmembrane</keyword>
<evidence type="ECO:0000256" key="5">
    <source>
        <dbReference type="ARBA" id="ARBA00022824"/>
    </source>
</evidence>
<keyword evidence="7 9" id="KW-0472">Membrane</keyword>
<evidence type="ECO:0000256" key="8">
    <source>
        <dbReference type="SAM" id="MobiDB-lite"/>
    </source>
</evidence>
<evidence type="ECO:0000256" key="1">
    <source>
        <dbReference type="ARBA" id="ARBA00004477"/>
    </source>
</evidence>
<evidence type="ECO:0000313" key="11">
    <source>
        <dbReference type="Proteomes" id="UP000177622"/>
    </source>
</evidence>
<dbReference type="Proteomes" id="UP000177622">
    <property type="component" value="Unassembled WGS sequence"/>
</dbReference>
<keyword evidence="3" id="KW-0337">GPI-anchor biosynthesis</keyword>
<dbReference type="GeneID" id="34573942"/>
<dbReference type="RefSeq" id="XP_022491202.1">
    <property type="nucleotide sequence ID" value="XM_022629208.1"/>
</dbReference>